<gene>
    <name evidence="3" type="primary">LOC108674307</name>
</gene>
<dbReference type="RefSeq" id="XP_018017733.2">
    <property type="nucleotide sequence ID" value="XM_018162244.2"/>
</dbReference>
<evidence type="ECO:0000256" key="1">
    <source>
        <dbReference type="SAM" id="MobiDB-lite"/>
    </source>
</evidence>
<dbReference type="KEGG" id="hazt:108674307"/>
<accession>A0A8B7NVF5</accession>
<feature type="compositionally biased region" description="Pro residues" evidence="1">
    <location>
        <begin position="53"/>
        <end position="72"/>
    </location>
</feature>
<dbReference type="Proteomes" id="UP000694843">
    <property type="component" value="Unplaced"/>
</dbReference>
<protein>
    <submittedName>
        <fullName evidence="3">Developmental and secondary metabolism regulator VEL1-like isoform X1</fullName>
    </submittedName>
</protein>
<name>A0A8B7NVF5_HYAAZ</name>
<feature type="region of interest" description="Disordered" evidence="1">
    <location>
        <begin position="45"/>
        <end position="78"/>
    </location>
</feature>
<organism evidence="2 3">
    <name type="scientific">Hyalella azteca</name>
    <name type="common">Amphipod</name>
    <dbReference type="NCBI Taxonomy" id="294128"/>
    <lineage>
        <taxon>Eukaryota</taxon>
        <taxon>Metazoa</taxon>
        <taxon>Ecdysozoa</taxon>
        <taxon>Arthropoda</taxon>
        <taxon>Crustacea</taxon>
        <taxon>Multicrustacea</taxon>
        <taxon>Malacostraca</taxon>
        <taxon>Eumalacostraca</taxon>
        <taxon>Peracarida</taxon>
        <taxon>Amphipoda</taxon>
        <taxon>Senticaudata</taxon>
        <taxon>Talitrida</taxon>
        <taxon>Talitroidea</taxon>
        <taxon>Hyalellidae</taxon>
        <taxon>Hyalella</taxon>
    </lineage>
</organism>
<evidence type="ECO:0000313" key="3">
    <source>
        <dbReference type="RefSeq" id="XP_018017733.2"/>
    </source>
</evidence>
<sequence length="235" mass="25924">MLEHHKLDVGFCIFQHCEEPMRFVTGYTGHVQGAQEDCGRSVVDFARHHDSPSPHPGPRPHGAPHDMPPPPYQHLSSFPSPGNPLFHPYANNDQNYLQYSFNSSGNFQLDSFGKTENYPKNYINDAENVSPNMISNSRNIPINSSANFPPVPSGNNFGPYLYPSAAVSPGYSHILYSPSRQLLPPQLAARQKTLNDCISMSTTPRRSLAVPHTLASLPPPSPPTFLCPPPARFVP</sequence>
<evidence type="ECO:0000313" key="2">
    <source>
        <dbReference type="Proteomes" id="UP000694843"/>
    </source>
</evidence>
<reference evidence="3" key="1">
    <citation type="submission" date="2025-08" db="UniProtKB">
        <authorList>
            <consortium name="RefSeq"/>
        </authorList>
    </citation>
    <scope>IDENTIFICATION</scope>
    <source>
        <tissue evidence="3">Whole organism</tissue>
    </source>
</reference>
<keyword evidence="2" id="KW-1185">Reference proteome</keyword>
<dbReference type="AlphaFoldDB" id="A0A8B7NVF5"/>
<dbReference type="GeneID" id="108674307"/>
<proteinExistence type="predicted"/>